<dbReference type="Gene3D" id="2.40.50.140">
    <property type="entry name" value="Nucleic acid-binding proteins"/>
    <property type="match status" value="1"/>
</dbReference>
<accession>A0A1I3DMK5</accession>
<evidence type="ECO:0000256" key="1">
    <source>
        <dbReference type="SAM" id="MobiDB-lite"/>
    </source>
</evidence>
<evidence type="ECO:0000313" key="4">
    <source>
        <dbReference type="Proteomes" id="UP000198931"/>
    </source>
</evidence>
<dbReference type="CDD" id="cd04458">
    <property type="entry name" value="CSP_CDS"/>
    <property type="match status" value="1"/>
</dbReference>
<keyword evidence="4" id="KW-1185">Reference proteome</keyword>
<dbReference type="GO" id="GO:0005829">
    <property type="term" value="C:cytosol"/>
    <property type="evidence" value="ECO:0007669"/>
    <property type="project" value="UniProtKB-ARBA"/>
</dbReference>
<evidence type="ECO:0000259" key="2">
    <source>
        <dbReference type="PROSITE" id="PS51857"/>
    </source>
</evidence>
<proteinExistence type="predicted"/>
<feature type="domain" description="CSD" evidence="2">
    <location>
        <begin position="82"/>
        <end position="142"/>
    </location>
</feature>
<evidence type="ECO:0000313" key="3">
    <source>
        <dbReference type="EMBL" id="SFH87972.1"/>
    </source>
</evidence>
<dbReference type="InterPro" id="IPR002059">
    <property type="entry name" value="CSP_DNA-bd"/>
</dbReference>
<sequence length="144" mass="16430">MADSFTKKEGIKKKIQKQKEKEARREERKDSNDKGKTLDDMIMYVDAYGQLTSTPPDKNIKVDFDLDDIQLGAAKIEPEETLKVGTVTFLSEKGYGFITEEKSKENVFFHENNCTEQIKKGNRVSFEVEKSPKGFSAVDIKIVK</sequence>
<dbReference type="Proteomes" id="UP000198931">
    <property type="component" value="Unassembled WGS sequence"/>
</dbReference>
<gene>
    <name evidence="3" type="ORF">SAMN05443292_0581</name>
</gene>
<dbReference type="Pfam" id="PF00313">
    <property type="entry name" value="CSD"/>
    <property type="match status" value="1"/>
</dbReference>
<dbReference type="STRING" id="1125876.SAMN05443292_0581"/>
<reference evidence="3 4" key="1">
    <citation type="submission" date="2016-10" db="EMBL/GenBank/DDBJ databases">
        <authorList>
            <person name="de Groot N.N."/>
        </authorList>
    </citation>
    <scope>NUCLEOTIDE SEQUENCE [LARGE SCALE GENOMIC DNA]</scope>
    <source>
        <strain evidence="3 4">DSM 26000</strain>
    </source>
</reference>
<dbReference type="AlphaFoldDB" id="A0A1I3DMK5"/>
<dbReference type="RefSeq" id="WP_090078649.1">
    <property type="nucleotide sequence ID" value="NZ_FOQT01000001.1"/>
</dbReference>
<dbReference type="SUPFAM" id="SSF50249">
    <property type="entry name" value="Nucleic acid-binding proteins"/>
    <property type="match status" value="1"/>
</dbReference>
<protein>
    <submittedName>
        <fullName evidence="3">Cold shock protein, CspA family</fullName>
    </submittedName>
</protein>
<dbReference type="EMBL" id="FOQT01000001">
    <property type="protein sequence ID" value="SFH87972.1"/>
    <property type="molecule type" value="Genomic_DNA"/>
</dbReference>
<feature type="compositionally biased region" description="Basic and acidic residues" evidence="1">
    <location>
        <begin position="17"/>
        <end position="37"/>
    </location>
</feature>
<name>A0A1I3DMK5_9FLAO</name>
<dbReference type="InterPro" id="IPR012340">
    <property type="entry name" value="NA-bd_OB-fold"/>
</dbReference>
<dbReference type="SMART" id="SM00357">
    <property type="entry name" value="CSP"/>
    <property type="match status" value="1"/>
</dbReference>
<dbReference type="PROSITE" id="PS51857">
    <property type="entry name" value="CSD_2"/>
    <property type="match status" value="1"/>
</dbReference>
<dbReference type="InterPro" id="IPR011129">
    <property type="entry name" value="CSD"/>
</dbReference>
<organism evidence="3 4">
    <name type="scientific">Halpernia frigidisoli</name>
    <dbReference type="NCBI Taxonomy" id="1125876"/>
    <lineage>
        <taxon>Bacteria</taxon>
        <taxon>Pseudomonadati</taxon>
        <taxon>Bacteroidota</taxon>
        <taxon>Flavobacteriia</taxon>
        <taxon>Flavobacteriales</taxon>
        <taxon>Weeksellaceae</taxon>
        <taxon>Chryseobacterium group</taxon>
        <taxon>Halpernia</taxon>
    </lineage>
</organism>
<feature type="region of interest" description="Disordered" evidence="1">
    <location>
        <begin position="1"/>
        <end position="37"/>
    </location>
</feature>
<dbReference type="OrthoDB" id="1493235at2"/>
<dbReference type="GO" id="GO:0003676">
    <property type="term" value="F:nucleic acid binding"/>
    <property type="evidence" value="ECO:0007669"/>
    <property type="project" value="InterPro"/>
</dbReference>